<evidence type="ECO:0000313" key="3">
    <source>
        <dbReference type="Proteomes" id="UP000282674"/>
    </source>
</evidence>
<dbReference type="AlphaFoldDB" id="A0A3M2MDM8"/>
<reference evidence="2 3" key="1">
    <citation type="submission" date="2018-10" db="EMBL/GenBank/DDBJ databases">
        <title>Isolation from soil.</title>
        <authorList>
            <person name="Hu J."/>
        </authorList>
    </citation>
    <scope>NUCLEOTIDE SEQUENCE [LARGE SCALE GENOMIC DNA]</scope>
    <source>
        <strain evidence="2 3">NEAU-Ht49</strain>
    </source>
</reference>
<proteinExistence type="predicted"/>
<comment type="caution">
    <text evidence="2">The sequence shown here is derived from an EMBL/GenBank/DDBJ whole genome shotgun (WGS) entry which is preliminary data.</text>
</comment>
<dbReference type="Proteomes" id="UP000282674">
    <property type="component" value="Unassembled WGS sequence"/>
</dbReference>
<keyword evidence="3" id="KW-1185">Reference proteome</keyword>
<evidence type="ECO:0000313" key="2">
    <source>
        <dbReference type="EMBL" id="RMI47639.1"/>
    </source>
</evidence>
<evidence type="ECO:0000256" key="1">
    <source>
        <dbReference type="SAM" id="MobiDB-lite"/>
    </source>
</evidence>
<accession>A0A3M2MDM8</accession>
<feature type="region of interest" description="Disordered" evidence="1">
    <location>
        <begin position="1"/>
        <end position="24"/>
    </location>
</feature>
<name>A0A3M2MDM8_9ACTN</name>
<organism evidence="2 3">
    <name type="scientific">Actinomadura harenae</name>
    <dbReference type="NCBI Taxonomy" id="2483351"/>
    <lineage>
        <taxon>Bacteria</taxon>
        <taxon>Bacillati</taxon>
        <taxon>Actinomycetota</taxon>
        <taxon>Actinomycetes</taxon>
        <taxon>Streptosporangiales</taxon>
        <taxon>Thermomonosporaceae</taxon>
        <taxon>Actinomadura</taxon>
    </lineage>
</organism>
<protein>
    <submittedName>
        <fullName evidence="2">Uncharacterized protein</fullName>
    </submittedName>
</protein>
<sequence length="61" mass="6222">MLADAVASSPEEVDAVGVRGGPSGVDDSVPVVEEVVAEAGEDLSASGFLPRFDRLRPLVAL</sequence>
<gene>
    <name evidence="2" type="ORF">EBO15_01700</name>
</gene>
<dbReference type="EMBL" id="RFFG01000002">
    <property type="protein sequence ID" value="RMI47639.1"/>
    <property type="molecule type" value="Genomic_DNA"/>
</dbReference>